<dbReference type="Gene3D" id="3.30.450.40">
    <property type="match status" value="1"/>
</dbReference>
<reference evidence="7 8" key="1">
    <citation type="submission" date="2020-08" db="EMBL/GenBank/DDBJ databases">
        <title>The Agave Microbiome: Exploring the role of microbial communities in plant adaptations to desert environments.</title>
        <authorList>
            <person name="Partida-Martinez L.P."/>
        </authorList>
    </citation>
    <scope>NUCLEOTIDE SEQUENCE [LARGE SCALE GENOMIC DNA]</scope>
    <source>
        <strain evidence="7 8">AS2.23</strain>
    </source>
</reference>
<dbReference type="GO" id="GO:0016791">
    <property type="term" value="F:phosphatase activity"/>
    <property type="evidence" value="ECO:0007669"/>
    <property type="project" value="TreeGrafter"/>
</dbReference>
<dbReference type="SUPFAM" id="SSF48452">
    <property type="entry name" value="TPR-like"/>
    <property type="match status" value="1"/>
</dbReference>
<accession>A0A7W4XZI4</accession>
<dbReference type="SUPFAM" id="SSF46894">
    <property type="entry name" value="C-terminal effector domain of the bipartite response regulators"/>
    <property type="match status" value="1"/>
</dbReference>
<name>A0A7W4XZI4_KINRA</name>
<feature type="compositionally biased region" description="Basic and acidic residues" evidence="4">
    <location>
        <begin position="825"/>
        <end position="837"/>
    </location>
</feature>
<dbReference type="PANTHER" id="PTHR43156:SF2">
    <property type="entry name" value="STAGE II SPORULATION PROTEIN E"/>
    <property type="match status" value="1"/>
</dbReference>
<feature type="region of interest" description="Disordered" evidence="4">
    <location>
        <begin position="817"/>
        <end position="837"/>
    </location>
</feature>
<dbReference type="InterPro" id="IPR016032">
    <property type="entry name" value="Sig_transdc_resp-reg_C-effctor"/>
</dbReference>
<dbReference type="InterPro" id="IPR011990">
    <property type="entry name" value="TPR-like_helical_dom_sf"/>
</dbReference>
<dbReference type="Pfam" id="PF13191">
    <property type="entry name" value="AAA_16"/>
    <property type="match status" value="1"/>
</dbReference>
<dbReference type="EMBL" id="JACHVY010000011">
    <property type="protein sequence ID" value="MBB2903602.1"/>
    <property type="molecule type" value="Genomic_DNA"/>
</dbReference>
<dbReference type="GO" id="GO:0003677">
    <property type="term" value="F:DNA binding"/>
    <property type="evidence" value="ECO:0007669"/>
    <property type="project" value="UniProtKB-KW"/>
</dbReference>
<sequence length="1413" mass="147731">MEGEAGIGKTTLVAALERTTGYGPIRVLRCTGVEVGPSGFSGLHELLHPLLQDVDTLPARQRSALLTAFGCEEGPAPDRLLLGLAVLGLLEEAAASQPLLVIVEDLQWLDAASADVIAFIARRLTPSPVLLLATVRSCTARATPWRAAPWQRLELGPLRPADASALLDATAAGLRPATRTRVLHEAGGNPLALRELGSALSGATHTPSPTQTLPTTQRLEQAFLTEVQQLPAATRRLLLLAAAEGGEVPLSRLAAASGAPAQAVADLDPAERADLVSISQGQVRFRHPLVRSAVYGGAALPERAEAHRSLADVSDDPSRAVWHRASGTHVADEELAAALEATAHRAVRRGAPEEAFAALERAASLSPQVPDRARRLASAAEVARRAGLAAEAVRALEAATPLAQDPAVQDPAVITRLAITRGVLAAVHSSGGRSPGDLVAALVQLAADLAGPEGTSAAPERLHILMRAAVQAATFGLEHQALRDIEHALQALDVAGGHPLRDVALAVLDPARHGHRVRGRFPSLVRYALDQHSDVIIRIATTADFVHDLFGAQEAWEHAVRAFHTAGAVGDEAHALLGRGSVRLLTGRIDDAVADLQLGLRMALDADHLRQAGYGEAALARAYALRGEHAQALAACARSVQLCGSEAIAITIAAQRWATGLVALAEQRPSDAWEQLQGVAVHPPTAALALGDLAEAAVRAGKAPAAAALVEDAERFALATGAVHLQSLAHRARALLRADAGDTVGALTSFKAADEAAADNATPLELARTRLLYGEWLRRQRRIIDAREPLAAALTSFAAVGARELAQRAAAELRAAGVVPPGTARDGRDGRDGRDDPATLLTAQELQIAQLAASGMTNKEIADKIYLSHRTVAAHLYKAFPKLGITHRTQLRDAITTPRAAPRDTPPASPRDPAPVTSQVLPPAVAQDHAQVTSQESGPAGTRLPAPRQAASGDGQLSTNMSAPRPRLLTRYAEAVASAVSADEVAAAAAHQLVTELEPTLVSVVLRSPRPRVVRHWSVRGGGLDVDAHGWRTASLTHESPSLDPARCGRGDFHEDLSAFTTQCTLVQGVVRSAGLHALVDLPLTISGRVIGFLVIGWDAEQQLPPQLRRTLEEFAATCAQALERCLAAARGRSLLRSLQDVVPRALTSTPYMQLAARSQAAGIGHDVAGGVGHEVGGDWYDAFADDGSTILIIGDVTGHGPAVAAAAASLRGVLASHALEQDSPAQALTRLDRAVERLALPAGATAVVLQASATPTGAHLLRWSNAGHPPPLVLLPEGQVEELRSAPELPVGVDPHTDRHDHEREVPPGTTVIMFTDGLLETRSQDLDTGLHRLRADLTGEGGIAPQVLVDRLLERVAGETSDDDVTVLVAQLAPITASSLEPALAAVPSTTSVPAGDAAVLAPPLSHATPT</sequence>
<dbReference type="CDD" id="cd06170">
    <property type="entry name" value="LuxR_C_like"/>
    <property type="match status" value="1"/>
</dbReference>
<dbReference type="PROSITE" id="PS50043">
    <property type="entry name" value="HTH_LUXR_2"/>
    <property type="match status" value="1"/>
</dbReference>
<dbReference type="PANTHER" id="PTHR43156">
    <property type="entry name" value="STAGE II SPORULATION PROTEIN E-RELATED"/>
    <property type="match status" value="1"/>
</dbReference>
<evidence type="ECO:0000256" key="4">
    <source>
        <dbReference type="SAM" id="MobiDB-lite"/>
    </source>
</evidence>
<protein>
    <submittedName>
        <fullName evidence="7">Serine phosphatase RsbU (Regulator of sigma subunit)/DNA-binding CsgD family transcriptional regulator</fullName>
    </submittedName>
</protein>
<keyword evidence="3" id="KW-0804">Transcription</keyword>
<evidence type="ECO:0000259" key="5">
    <source>
        <dbReference type="PROSITE" id="PS50043"/>
    </source>
</evidence>
<evidence type="ECO:0000256" key="2">
    <source>
        <dbReference type="ARBA" id="ARBA00023015"/>
    </source>
</evidence>
<gene>
    <name evidence="7" type="ORF">FHR75_004445</name>
</gene>
<dbReference type="Pfam" id="PF07228">
    <property type="entry name" value="SpoIIE"/>
    <property type="match status" value="1"/>
</dbReference>
<dbReference type="SMART" id="SM00331">
    <property type="entry name" value="PP2C_SIG"/>
    <property type="match status" value="1"/>
</dbReference>
<reference evidence="7 8" key="2">
    <citation type="submission" date="2020-08" db="EMBL/GenBank/DDBJ databases">
        <authorList>
            <person name="Partida-Martinez L."/>
            <person name="Huntemann M."/>
            <person name="Clum A."/>
            <person name="Wang J."/>
            <person name="Palaniappan K."/>
            <person name="Ritter S."/>
            <person name="Chen I.-M."/>
            <person name="Stamatis D."/>
            <person name="Reddy T."/>
            <person name="O'Malley R."/>
            <person name="Daum C."/>
            <person name="Shapiro N."/>
            <person name="Ivanova N."/>
            <person name="Kyrpides N."/>
            <person name="Woyke T."/>
        </authorList>
    </citation>
    <scope>NUCLEOTIDE SEQUENCE [LARGE SCALE GENOMIC DNA]</scope>
    <source>
        <strain evidence="7 8">AS2.23</strain>
    </source>
</reference>
<dbReference type="InterPro" id="IPR000792">
    <property type="entry name" value="Tscrpt_reg_LuxR_C"/>
</dbReference>
<dbReference type="Gene3D" id="1.25.40.10">
    <property type="entry name" value="Tetratricopeptide repeat domain"/>
    <property type="match status" value="1"/>
</dbReference>
<dbReference type="InterPro" id="IPR052016">
    <property type="entry name" value="Bact_Sigma-Reg"/>
</dbReference>
<dbReference type="GO" id="GO:0006355">
    <property type="term" value="P:regulation of DNA-templated transcription"/>
    <property type="evidence" value="ECO:0007669"/>
    <property type="project" value="InterPro"/>
</dbReference>
<dbReference type="SUPFAM" id="SSF55781">
    <property type="entry name" value="GAF domain-like"/>
    <property type="match status" value="1"/>
</dbReference>
<evidence type="ECO:0000256" key="1">
    <source>
        <dbReference type="ARBA" id="ARBA00022801"/>
    </source>
</evidence>
<dbReference type="PRINTS" id="PR00038">
    <property type="entry name" value="HTHLUXR"/>
</dbReference>
<keyword evidence="7" id="KW-0238">DNA-binding</keyword>
<keyword evidence="2" id="KW-0805">Transcription regulation</keyword>
<evidence type="ECO:0000259" key="6">
    <source>
        <dbReference type="PROSITE" id="PS51746"/>
    </source>
</evidence>
<dbReference type="Gene3D" id="3.60.40.10">
    <property type="entry name" value="PPM-type phosphatase domain"/>
    <property type="match status" value="1"/>
</dbReference>
<evidence type="ECO:0000313" key="8">
    <source>
        <dbReference type="Proteomes" id="UP000533269"/>
    </source>
</evidence>
<dbReference type="InterPro" id="IPR027417">
    <property type="entry name" value="P-loop_NTPase"/>
</dbReference>
<comment type="caution">
    <text evidence="7">The sequence shown here is derived from an EMBL/GenBank/DDBJ whole genome shotgun (WGS) entry which is preliminary data.</text>
</comment>
<feature type="domain" description="HTH luxR-type" evidence="5">
    <location>
        <begin position="834"/>
        <end position="899"/>
    </location>
</feature>
<evidence type="ECO:0000313" key="7">
    <source>
        <dbReference type="EMBL" id="MBB2903602.1"/>
    </source>
</evidence>
<evidence type="ECO:0000256" key="3">
    <source>
        <dbReference type="ARBA" id="ARBA00023163"/>
    </source>
</evidence>
<feature type="compositionally biased region" description="Pro residues" evidence="4">
    <location>
        <begin position="904"/>
        <end position="913"/>
    </location>
</feature>
<dbReference type="PROSITE" id="PS51746">
    <property type="entry name" value="PPM_2"/>
    <property type="match status" value="1"/>
</dbReference>
<dbReference type="Proteomes" id="UP000533269">
    <property type="component" value="Unassembled WGS sequence"/>
</dbReference>
<dbReference type="InterPro" id="IPR036388">
    <property type="entry name" value="WH-like_DNA-bd_sf"/>
</dbReference>
<dbReference type="SUPFAM" id="SSF52540">
    <property type="entry name" value="P-loop containing nucleoside triphosphate hydrolases"/>
    <property type="match status" value="1"/>
</dbReference>
<feature type="domain" description="PPM-type phosphatase" evidence="6">
    <location>
        <begin position="1163"/>
        <end position="1374"/>
    </location>
</feature>
<feature type="region of interest" description="Disordered" evidence="4">
    <location>
        <begin position="892"/>
        <end position="962"/>
    </location>
</feature>
<dbReference type="Pfam" id="PF00196">
    <property type="entry name" value="GerE"/>
    <property type="match status" value="1"/>
</dbReference>
<organism evidence="7 8">
    <name type="scientific">Kineococcus radiotolerans</name>
    <dbReference type="NCBI Taxonomy" id="131568"/>
    <lineage>
        <taxon>Bacteria</taxon>
        <taxon>Bacillati</taxon>
        <taxon>Actinomycetota</taxon>
        <taxon>Actinomycetes</taxon>
        <taxon>Kineosporiales</taxon>
        <taxon>Kineosporiaceae</taxon>
        <taxon>Kineococcus</taxon>
    </lineage>
</organism>
<dbReference type="SUPFAM" id="SSF81606">
    <property type="entry name" value="PP2C-like"/>
    <property type="match status" value="1"/>
</dbReference>
<dbReference type="SMART" id="SM00421">
    <property type="entry name" value="HTH_LUXR"/>
    <property type="match status" value="1"/>
</dbReference>
<dbReference type="InterPro" id="IPR036457">
    <property type="entry name" value="PPM-type-like_dom_sf"/>
</dbReference>
<dbReference type="InterPro" id="IPR029016">
    <property type="entry name" value="GAF-like_dom_sf"/>
</dbReference>
<proteinExistence type="predicted"/>
<dbReference type="Gene3D" id="1.10.10.10">
    <property type="entry name" value="Winged helix-like DNA-binding domain superfamily/Winged helix DNA-binding domain"/>
    <property type="match status" value="1"/>
</dbReference>
<dbReference type="InterPro" id="IPR001932">
    <property type="entry name" value="PPM-type_phosphatase-like_dom"/>
</dbReference>
<keyword evidence="1" id="KW-0378">Hydrolase</keyword>
<dbReference type="InterPro" id="IPR041664">
    <property type="entry name" value="AAA_16"/>
</dbReference>